<accession>A0A3B0W2C8</accession>
<name>A0A3B0W2C8_9ZZZZ</name>
<dbReference type="InterPro" id="IPR059226">
    <property type="entry name" value="Choice_anch_Q_dom"/>
</dbReference>
<dbReference type="InterPro" id="IPR011050">
    <property type="entry name" value="Pectin_lyase_fold/virulence"/>
</dbReference>
<protein>
    <recommendedName>
        <fullName evidence="2">Right handed beta helix domain-containing protein</fullName>
    </recommendedName>
</protein>
<dbReference type="EMBL" id="UOFA01000299">
    <property type="protein sequence ID" value="VAW46680.1"/>
    <property type="molecule type" value="Genomic_DNA"/>
</dbReference>
<dbReference type="SUPFAM" id="SSF51126">
    <property type="entry name" value="Pectin lyase-like"/>
    <property type="match status" value="1"/>
</dbReference>
<proteinExistence type="predicted"/>
<feature type="non-terminal residue" evidence="1">
    <location>
        <position position="1"/>
    </location>
</feature>
<evidence type="ECO:0008006" key="2">
    <source>
        <dbReference type="Google" id="ProtNLM"/>
    </source>
</evidence>
<reference evidence="1" key="1">
    <citation type="submission" date="2018-06" db="EMBL/GenBank/DDBJ databases">
        <authorList>
            <person name="Zhirakovskaya E."/>
        </authorList>
    </citation>
    <scope>NUCLEOTIDE SEQUENCE</scope>
</reference>
<dbReference type="AlphaFoldDB" id="A0A3B0W2C8"/>
<organism evidence="1">
    <name type="scientific">hydrothermal vent metagenome</name>
    <dbReference type="NCBI Taxonomy" id="652676"/>
    <lineage>
        <taxon>unclassified sequences</taxon>
        <taxon>metagenomes</taxon>
        <taxon>ecological metagenomes</taxon>
    </lineage>
</organism>
<gene>
    <name evidence="1" type="ORF">MNBD_GAMMA02-1847</name>
</gene>
<dbReference type="NCBIfam" id="NF041518">
    <property type="entry name" value="choice_anch_Q"/>
    <property type="match status" value="1"/>
</dbReference>
<evidence type="ECO:0000313" key="1">
    <source>
        <dbReference type="EMBL" id="VAW46680.1"/>
    </source>
</evidence>
<sequence length="252" mass="26811">NFHSSTGLPLLGAAGAGIYHDGLQMTISKSSIHNNHIDSLGFFASAVVLDGTDAQVEVLNTLIADNGVWPFGEGSRVDGIRINQGDLRVNNSNIGGNRGVGLRFGSGEEHTLTLRNSVLAFNLLDNCAEFSGVQDFGGPLNPAHIASSDLTCSLPELASNIEDVDPQLSELEGRFLTILDVQYFITQYPKVGSVLIDAGSQIDVGTDNISACEATDIRGVERPITGGLFNFCDVGIYEADDLIFADGFEFLD</sequence>